<reference evidence="3" key="2">
    <citation type="submission" date="2021-04" db="EMBL/GenBank/DDBJ databases">
        <authorList>
            <person name="Podell S."/>
        </authorList>
    </citation>
    <scope>NUCLEOTIDE SEQUENCE</scope>
    <source>
        <strain evidence="3">Hildebrandi</strain>
    </source>
</reference>
<dbReference type="PANTHER" id="PTHR23257:SF958">
    <property type="entry name" value="SERINE_THREONINE-PROTEIN KINASE WNK4"/>
    <property type="match status" value="1"/>
</dbReference>
<dbReference type="GO" id="GO:0007165">
    <property type="term" value="P:signal transduction"/>
    <property type="evidence" value="ECO:0007669"/>
    <property type="project" value="TreeGrafter"/>
</dbReference>
<dbReference type="PROSITE" id="PS50011">
    <property type="entry name" value="PROTEIN_KINASE_DOM"/>
    <property type="match status" value="1"/>
</dbReference>
<feature type="domain" description="Protein kinase" evidence="2">
    <location>
        <begin position="99"/>
        <end position="546"/>
    </location>
</feature>
<dbReference type="EMBL" id="JAGRRH010000025">
    <property type="protein sequence ID" value="KAG7342410.1"/>
    <property type="molecule type" value="Genomic_DNA"/>
</dbReference>
<dbReference type="GO" id="GO:0005524">
    <property type="term" value="F:ATP binding"/>
    <property type="evidence" value="ECO:0007669"/>
    <property type="project" value="InterPro"/>
</dbReference>
<keyword evidence="3" id="KW-0808">Transferase</keyword>
<feature type="region of interest" description="Disordered" evidence="1">
    <location>
        <begin position="833"/>
        <end position="854"/>
    </location>
</feature>
<accession>A0A9K3KF12</accession>
<feature type="compositionally biased region" description="Basic and acidic residues" evidence="1">
    <location>
        <begin position="842"/>
        <end position="854"/>
    </location>
</feature>
<evidence type="ECO:0000256" key="1">
    <source>
        <dbReference type="SAM" id="MobiDB-lite"/>
    </source>
</evidence>
<reference evidence="3" key="1">
    <citation type="journal article" date="2021" name="Sci. Rep.">
        <title>Diploid genomic architecture of Nitzschia inconspicua, an elite biomass production diatom.</title>
        <authorList>
            <person name="Oliver A."/>
            <person name="Podell S."/>
            <person name="Pinowska A."/>
            <person name="Traller J.C."/>
            <person name="Smith S.R."/>
            <person name="McClure R."/>
            <person name="Beliaev A."/>
            <person name="Bohutskyi P."/>
            <person name="Hill E.A."/>
            <person name="Rabines A."/>
            <person name="Zheng H."/>
            <person name="Allen L.Z."/>
            <person name="Kuo A."/>
            <person name="Grigoriev I.V."/>
            <person name="Allen A.E."/>
            <person name="Hazlebeck D."/>
            <person name="Allen E.E."/>
        </authorList>
    </citation>
    <scope>NUCLEOTIDE SEQUENCE</scope>
    <source>
        <strain evidence="3">Hildebrandi</strain>
    </source>
</reference>
<dbReference type="GO" id="GO:0004672">
    <property type="term" value="F:protein kinase activity"/>
    <property type="evidence" value="ECO:0007669"/>
    <property type="project" value="InterPro"/>
</dbReference>
<dbReference type="AlphaFoldDB" id="A0A9K3KF12"/>
<comment type="caution">
    <text evidence="3">The sequence shown here is derived from an EMBL/GenBank/DDBJ whole genome shotgun (WGS) entry which is preliminary data.</text>
</comment>
<keyword evidence="3" id="KW-0418">Kinase</keyword>
<evidence type="ECO:0000313" key="4">
    <source>
        <dbReference type="Proteomes" id="UP000693970"/>
    </source>
</evidence>
<dbReference type="SMART" id="SM00220">
    <property type="entry name" value="S_TKc"/>
    <property type="match status" value="1"/>
</dbReference>
<feature type="region of interest" description="Disordered" evidence="1">
    <location>
        <begin position="1"/>
        <end position="38"/>
    </location>
</feature>
<dbReference type="Pfam" id="PF00069">
    <property type="entry name" value="Pkinase"/>
    <property type="match status" value="1"/>
</dbReference>
<keyword evidence="4" id="KW-1185">Reference proteome</keyword>
<dbReference type="Proteomes" id="UP000693970">
    <property type="component" value="Unassembled WGS sequence"/>
</dbReference>
<evidence type="ECO:0000259" key="2">
    <source>
        <dbReference type="PROSITE" id="PS50011"/>
    </source>
</evidence>
<dbReference type="InterPro" id="IPR050167">
    <property type="entry name" value="Ser_Thr_protein_kinase"/>
</dbReference>
<name>A0A9K3KF12_9STRA</name>
<evidence type="ECO:0000313" key="3">
    <source>
        <dbReference type="EMBL" id="KAG7342410.1"/>
    </source>
</evidence>
<protein>
    <submittedName>
        <fullName evidence="3">Protein kinase domain containing protein</fullName>
    </submittedName>
</protein>
<gene>
    <name evidence="3" type="ORF">IV203_007503</name>
</gene>
<feature type="compositionally biased region" description="Low complexity" evidence="1">
    <location>
        <begin position="23"/>
        <end position="38"/>
    </location>
</feature>
<organism evidence="3 4">
    <name type="scientific">Nitzschia inconspicua</name>
    <dbReference type="NCBI Taxonomy" id="303405"/>
    <lineage>
        <taxon>Eukaryota</taxon>
        <taxon>Sar</taxon>
        <taxon>Stramenopiles</taxon>
        <taxon>Ochrophyta</taxon>
        <taxon>Bacillariophyta</taxon>
        <taxon>Bacillariophyceae</taxon>
        <taxon>Bacillariophycidae</taxon>
        <taxon>Bacillariales</taxon>
        <taxon>Bacillariaceae</taxon>
        <taxon>Nitzschia</taxon>
    </lineage>
</organism>
<sequence>MSSSTRMLMTGGVAASSTPSRRTQLLSNSSPTSTTSLSSLFEQTSPSLLLPSSSLQPIGEISKRDKLFAAVNRHAAKVVNNKYPNFEGEGLPHFYLDEIIKGPRLGSGFFGVVFEVQNIVLRDENGMVNARVISSGMKQKKHHQRKCLYFVERILCRKNKDEENSWRRSEKLGVDVTSMIEGGDDVEESLGPHEKAEVSERIDARSFMKQHCRRSQHRGNENKALRKWTNCNGDGQARYAIKVLNPAILHDPIKLYYQGVMDINTETRLLSKLQDHPNICKLRAIGKCRNDDDGTSTTFHQDFFIVLDRLYHILDQRLAQWKKQSQRYNSIVGKKVLDRHAKLRKKLWVERLCAAHGLASALAHLHSKNILHRDLKVDNIGFDIRGDVKLFDFGLARELPKDLEDSASCDAAADNNENLGQYLSTGGTHNHRHYAYSSTWKMTGETGTPRYMSPETALNRPYNASCDTYSFCILMWQMLMLKTPFELYSAKAMCDRVWRAPHKRPPLDRAPWSSSIKLLLEQGWGPNLRERPPMERVKEVLRLEIVSCKDEDDDFSRFGQSWDKAERRSTFVFDPKAMDDVADVDDIDSVASCNSFSCTLPATSPLSAKSRHKVTSKDLVETDLSKNDYLSNDRADANARMDGFDMPSSIIHFSPTQQSDGQFPASSPFERTCASAVLPLLGLPIFGGDSETDSSIISEDRSTNCLMDSDGVKGRAELENEVECIIEEAWIIEEIDEKLQKESAILESQGVSITTSKSKVCTNAEVEDELSDKPIDNYEKTSEYFSGEEKGAFHAYEEDEEQWVSKPKKTQQRCHALPLISPSYERQHQSTTIFQAHGSSTPDKEPTESFDKRRELLSAKSETLMIRIKELKMKQKLIRARIASLHDNDVDGTQ</sequence>
<proteinExistence type="predicted"/>
<dbReference type="PANTHER" id="PTHR23257">
    <property type="entry name" value="SERINE-THREONINE PROTEIN KINASE"/>
    <property type="match status" value="1"/>
</dbReference>
<dbReference type="InterPro" id="IPR000719">
    <property type="entry name" value="Prot_kinase_dom"/>
</dbReference>
<dbReference type="GO" id="GO:0005737">
    <property type="term" value="C:cytoplasm"/>
    <property type="evidence" value="ECO:0007669"/>
    <property type="project" value="TreeGrafter"/>
</dbReference>